<dbReference type="FunFam" id="3.30.565.10:FF:000006">
    <property type="entry name" value="Sensor histidine kinase WalK"/>
    <property type="match status" value="1"/>
</dbReference>
<keyword evidence="5" id="KW-0808">Transferase</keyword>
<dbReference type="CDD" id="cd06225">
    <property type="entry name" value="HAMP"/>
    <property type="match status" value="1"/>
</dbReference>
<feature type="domain" description="HAMP" evidence="12">
    <location>
        <begin position="200"/>
        <end position="257"/>
    </location>
</feature>
<dbReference type="GO" id="GO:0000155">
    <property type="term" value="F:phosphorelay sensor kinase activity"/>
    <property type="evidence" value="ECO:0007669"/>
    <property type="project" value="InterPro"/>
</dbReference>
<dbReference type="SMART" id="SM00388">
    <property type="entry name" value="HisKA"/>
    <property type="match status" value="1"/>
</dbReference>
<dbReference type="PRINTS" id="PR00344">
    <property type="entry name" value="BCTRLSENSOR"/>
</dbReference>
<dbReference type="EC" id="2.7.13.3" evidence="3"/>
<dbReference type="Gene3D" id="6.10.340.10">
    <property type="match status" value="1"/>
</dbReference>
<dbReference type="Gene3D" id="1.10.287.130">
    <property type="match status" value="1"/>
</dbReference>
<evidence type="ECO:0000256" key="10">
    <source>
        <dbReference type="SAM" id="Phobius"/>
    </source>
</evidence>
<keyword evidence="10" id="KW-1133">Transmembrane helix</keyword>
<sequence>MKSMTLYQKLAWSLVLIFSLLCALVLNWSKQLEQSSVHHAQQNLHLQLAEHLVHDNPLIQQGVYDYDALENLFHTLMILGPAFEFYFVDPEGHLLTYSAKPGQVVRKQINLSPIQQLLDNPTATPIYGDDPRSNDGVKIFSTAPVYNQQQLQGYLYVIIGGQAYDTTLKNIKANDNLWLAAMWFIAALLALFIAMLLLFRFFTLPLKKLNKELNKIEAANYSLTKMSLDSSYTSDDEIGNLSKGVNAMLARIDEQFQSLQQADKQRRELLTHLSHDLRTPLSSLHGFLEVINKPDSHLNEPEQRHYLNLAMDNCQQLKHLIEQIFELANLECGQVKIQSETFNLGELIYDCVAKLALTAQSAGISLRVIPEICDFTVTADIAKLERVLTNLIENAIRHTPSGGEIAVKVSQQSDQLYVAVSDTGVGIHEDELNAIFEPHYQARNSIKRGSTGLGLAICKQLLTLMDSEINVSSTLGKGSEFRFNLAMQAPA</sequence>
<dbReference type="EMBL" id="LJTC01000016">
    <property type="protein sequence ID" value="KPM79675.1"/>
    <property type="molecule type" value="Genomic_DNA"/>
</dbReference>
<feature type="transmembrane region" description="Helical" evidence="10">
    <location>
        <begin position="177"/>
        <end position="199"/>
    </location>
</feature>
<gene>
    <name evidence="13" type="ORF">AOG27_19325</name>
</gene>
<dbReference type="GO" id="GO:0030295">
    <property type="term" value="F:protein kinase activator activity"/>
    <property type="evidence" value="ECO:0007669"/>
    <property type="project" value="TreeGrafter"/>
</dbReference>
<protein>
    <recommendedName>
        <fullName evidence="3">histidine kinase</fullName>
        <ecNumber evidence="3">2.7.13.3</ecNumber>
    </recommendedName>
</protein>
<evidence type="ECO:0000256" key="2">
    <source>
        <dbReference type="ARBA" id="ARBA00004370"/>
    </source>
</evidence>
<dbReference type="SMART" id="SM00387">
    <property type="entry name" value="HATPase_c"/>
    <property type="match status" value="1"/>
</dbReference>
<evidence type="ECO:0000256" key="4">
    <source>
        <dbReference type="ARBA" id="ARBA00022553"/>
    </source>
</evidence>
<keyword evidence="6" id="KW-0547">Nucleotide-binding</keyword>
<dbReference type="STRING" id="570156.AOG27_19325"/>
<dbReference type="InterPro" id="IPR003660">
    <property type="entry name" value="HAMP_dom"/>
</dbReference>
<dbReference type="AlphaFoldDB" id="A0A0P7E7F6"/>
<dbReference type="SUPFAM" id="SSF47384">
    <property type="entry name" value="Homodimeric domain of signal transducing histidine kinase"/>
    <property type="match status" value="1"/>
</dbReference>
<dbReference type="CDD" id="cd00075">
    <property type="entry name" value="HATPase"/>
    <property type="match status" value="1"/>
</dbReference>
<organism evidence="13 14">
    <name type="scientific">Pseudoalteromonas lipolytica</name>
    <dbReference type="NCBI Taxonomy" id="570156"/>
    <lineage>
        <taxon>Bacteria</taxon>
        <taxon>Pseudomonadati</taxon>
        <taxon>Pseudomonadota</taxon>
        <taxon>Gammaproteobacteria</taxon>
        <taxon>Alteromonadales</taxon>
        <taxon>Pseudoalteromonadaceae</taxon>
        <taxon>Pseudoalteromonas</taxon>
    </lineage>
</organism>
<evidence type="ECO:0000259" key="11">
    <source>
        <dbReference type="PROSITE" id="PS50109"/>
    </source>
</evidence>
<feature type="domain" description="Histidine kinase" evidence="11">
    <location>
        <begin position="272"/>
        <end position="489"/>
    </location>
</feature>
<dbReference type="Gene3D" id="3.30.565.10">
    <property type="entry name" value="Histidine kinase-like ATPase, C-terminal domain"/>
    <property type="match status" value="1"/>
</dbReference>
<comment type="subcellular location">
    <subcellularLocation>
        <location evidence="2">Membrane</location>
    </subcellularLocation>
</comment>
<dbReference type="PROSITE" id="PS50109">
    <property type="entry name" value="HIS_KIN"/>
    <property type="match status" value="1"/>
</dbReference>
<accession>A0A0P7E7F6</accession>
<evidence type="ECO:0000256" key="6">
    <source>
        <dbReference type="ARBA" id="ARBA00022741"/>
    </source>
</evidence>
<evidence type="ECO:0000256" key="7">
    <source>
        <dbReference type="ARBA" id="ARBA00022777"/>
    </source>
</evidence>
<keyword evidence="9" id="KW-0902">Two-component regulatory system</keyword>
<keyword evidence="7 13" id="KW-0418">Kinase</keyword>
<dbReference type="InterPro" id="IPR003661">
    <property type="entry name" value="HisK_dim/P_dom"/>
</dbReference>
<comment type="catalytic activity">
    <reaction evidence="1">
        <text>ATP + protein L-histidine = ADP + protein N-phospho-L-histidine.</text>
        <dbReference type="EC" id="2.7.13.3"/>
    </reaction>
</comment>
<name>A0A0P7E7F6_9GAMM</name>
<dbReference type="RefSeq" id="WP_054554631.1">
    <property type="nucleotide sequence ID" value="NZ_LJTC01000016.1"/>
</dbReference>
<evidence type="ECO:0000256" key="9">
    <source>
        <dbReference type="ARBA" id="ARBA00023012"/>
    </source>
</evidence>
<keyword evidence="4" id="KW-0597">Phosphoprotein</keyword>
<dbReference type="OrthoDB" id="9804645at2"/>
<dbReference type="GO" id="GO:0005886">
    <property type="term" value="C:plasma membrane"/>
    <property type="evidence" value="ECO:0007669"/>
    <property type="project" value="UniProtKB-ARBA"/>
</dbReference>
<dbReference type="PATRIC" id="fig|570156.3.peg.1791"/>
<dbReference type="GO" id="GO:0005524">
    <property type="term" value="F:ATP binding"/>
    <property type="evidence" value="ECO:0007669"/>
    <property type="project" value="UniProtKB-KW"/>
</dbReference>
<dbReference type="PROSITE" id="PS50885">
    <property type="entry name" value="HAMP"/>
    <property type="match status" value="1"/>
</dbReference>
<dbReference type="InterPro" id="IPR004358">
    <property type="entry name" value="Sig_transdc_His_kin-like_C"/>
</dbReference>
<proteinExistence type="predicted"/>
<evidence type="ECO:0000259" key="12">
    <source>
        <dbReference type="PROSITE" id="PS50885"/>
    </source>
</evidence>
<comment type="caution">
    <text evidence="13">The sequence shown here is derived from an EMBL/GenBank/DDBJ whole genome shotgun (WGS) entry which is preliminary data.</text>
</comment>
<dbReference type="CDD" id="cd00082">
    <property type="entry name" value="HisKA"/>
    <property type="match status" value="1"/>
</dbReference>
<keyword evidence="8" id="KW-0067">ATP-binding</keyword>
<dbReference type="Pfam" id="PF00512">
    <property type="entry name" value="HisKA"/>
    <property type="match status" value="1"/>
</dbReference>
<dbReference type="PANTHER" id="PTHR42878">
    <property type="entry name" value="TWO-COMPONENT HISTIDINE KINASE"/>
    <property type="match status" value="1"/>
</dbReference>
<dbReference type="PANTHER" id="PTHR42878:SF7">
    <property type="entry name" value="SENSOR HISTIDINE KINASE GLRK"/>
    <property type="match status" value="1"/>
</dbReference>
<dbReference type="Pfam" id="PF02518">
    <property type="entry name" value="HATPase_c"/>
    <property type="match status" value="1"/>
</dbReference>
<dbReference type="InterPro" id="IPR036890">
    <property type="entry name" value="HATPase_C_sf"/>
</dbReference>
<dbReference type="InterPro" id="IPR050351">
    <property type="entry name" value="BphY/WalK/GraS-like"/>
</dbReference>
<keyword evidence="10" id="KW-0812">Transmembrane</keyword>
<dbReference type="InterPro" id="IPR003594">
    <property type="entry name" value="HATPase_dom"/>
</dbReference>
<evidence type="ECO:0000313" key="14">
    <source>
        <dbReference type="Proteomes" id="UP000050378"/>
    </source>
</evidence>
<evidence type="ECO:0000256" key="1">
    <source>
        <dbReference type="ARBA" id="ARBA00000085"/>
    </source>
</evidence>
<dbReference type="GO" id="GO:0007234">
    <property type="term" value="P:osmosensory signaling via phosphorelay pathway"/>
    <property type="evidence" value="ECO:0007669"/>
    <property type="project" value="TreeGrafter"/>
</dbReference>
<dbReference type="Proteomes" id="UP000050378">
    <property type="component" value="Unassembled WGS sequence"/>
</dbReference>
<dbReference type="InterPro" id="IPR005467">
    <property type="entry name" value="His_kinase_dom"/>
</dbReference>
<evidence type="ECO:0000313" key="13">
    <source>
        <dbReference type="EMBL" id="KPM79675.1"/>
    </source>
</evidence>
<dbReference type="SUPFAM" id="SSF55874">
    <property type="entry name" value="ATPase domain of HSP90 chaperone/DNA topoisomerase II/histidine kinase"/>
    <property type="match status" value="1"/>
</dbReference>
<evidence type="ECO:0000256" key="8">
    <source>
        <dbReference type="ARBA" id="ARBA00022840"/>
    </source>
</evidence>
<dbReference type="GO" id="GO:0000156">
    <property type="term" value="F:phosphorelay response regulator activity"/>
    <property type="evidence" value="ECO:0007669"/>
    <property type="project" value="TreeGrafter"/>
</dbReference>
<evidence type="ECO:0000256" key="3">
    <source>
        <dbReference type="ARBA" id="ARBA00012438"/>
    </source>
</evidence>
<evidence type="ECO:0000256" key="5">
    <source>
        <dbReference type="ARBA" id="ARBA00022679"/>
    </source>
</evidence>
<dbReference type="InterPro" id="IPR036097">
    <property type="entry name" value="HisK_dim/P_sf"/>
</dbReference>
<keyword evidence="10" id="KW-0472">Membrane</keyword>
<reference evidence="13 14" key="1">
    <citation type="submission" date="2015-09" db="EMBL/GenBank/DDBJ databases">
        <title>Draft Genome Sequence of Pseudoalteromonas lipolytica UCD-48B.</title>
        <authorList>
            <person name="Krusor M."/>
            <person name="Coil D.A."/>
            <person name="Lang J.M."/>
            <person name="Eisen J.A."/>
            <person name="Alexiev A."/>
        </authorList>
    </citation>
    <scope>NUCLEOTIDE SEQUENCE [LARGE SCALE GENOMIC DNA]</scope>
    <source>
        <strain evidence="13 14">UCD-48B</strain>
    </source>
</reference>